<dbReference type="Proteomes" id="UP000578112">
    <property type="component" value="Unassembled WGS sequence"/>
</dbReference>
<evidence type="ECO:0000313" key="2">
    <source>
        <dbReference type="Proteomes" id="UP000578112"/>
    </source>
</evidence>
<proteinExistence type="predicted"/>
<keyword evidence="2" id="KW-1185">Reference proteome</keyword>
<dbReference type="AlphaFoldDB" id="A0A7W7HV65"/>
<dbReference type="RefSeq" id="WP_184991687.1">
    <property type="nucleotide sequence ID" value="NZ_BOMK01000018.1"/>
</dbReference>
<evidence type="ECO:0000313" key="1">
    <source>
        <dbReference type="EMBL" id="MBB4761335.1"/>
    </source>
</evidence>
<name>A0A7W7HV65_9ACTN</name>
<reference evidence="1 2" key="1">
    <citation type="submission" date="2020-08" db="EMBL/GenBank/DDBJ databases">
        <title>Sequencing the genomes of 1000 actinobacteria strains.</title>
        <authorList>
            <person name="Klenk H.-P."/>
        </authorList>
    </citation>
    <scope>NUCLEOTIDE SEQUENCE [LARGE SCALE GENOMIC DNA]</scope>
    <source>
        <strain evidence="1 2">DSM 43149</strain>
    </source>
</reference>
<dbReference type="EMBL" id="JACHNH010000001">
    <property type="protein sequence ID" value="MBB4761335.1"/>
    <property type="molecule type" value="Genomic_DNA"/>
</dbReference>
<comment type="caution">
    <text evidence="1">The sequence shown here is derived from an EMBL/GenBank/DDBJ whole genome shotgun (WGS) entry which is preliminary data.</text>
</comment>
<organism evidence="1 2">
    <name type="scientific">Actinoplanes digitatis</name>
    <dbReference type="NCBI Taxonomy" id="1868"/>
    <lineage>
        <taxon>Bacteria</taxon>
        <taxon>Bacillati</taxon>
        <taxon>Actinomycetota</taxon>
        <taxon>Actinomycetes</taxon>
        <taxon>Micromonosporales</taxon>
        <taxon>Micromonosporaceae</taxon>
        <taxon>Actinoplanes</taxon>
    </lineage>
</organism>
<gene>
    <name evidence="1" type="ORF">BJ971_001891</name>
</gene>
<accession>A0A7W7HV65</accession>
<protein>
    <submittedName>
        <fullName evidence="1">Uncharacterized protein</fullName>
    </submittedName>
</protein>
<sequence>MLDASSVDWTAFPDIYGETGEVLPALRAIRSADADTRRAAYEDLAGRLVSQGSRSAPARSRRAS</sequence>